<evidence type="ECO:0000313" key="3">
    <source>
        <dbReference type="EMBL" id="MFD0727235.1"/>
    </source>
</evidence>
<feature type="compositionally biased region" description="Low complexity" evidence="1">
    <location>
        <begin position="32"/>
        <end position="52"/>
    </location>
</feature>
<feature type="region of interest" description="Disordered" evidence="1">
    <location>
        <begin position="32"/>
        <end position="65"/>
    </location>
</feature>
<proteinExistence type="predicted"/>
<reference evidence="4" key="1">
    <citation type="journal article" date="2019" name="Int. J. Syst. Evol. Microbiol.">
        <title>The Global Catalogue of Microorganisms (GCM) 10K type strain sequencing project: providing services to taxonomists for standard genome sequencing and annotation.</title>
        <authorList>
            <consortium name="The Broad Institute Genomics Platform"/>
            <consortium name="The Broad Institute Genome Sequencing Center for Infectious Disease"/>
            <person name="Wu L."/>
            <person name="Ma J."/>
        </authorList>
    </citation>
    <scope>NUCLEOTIDE SEQUENCE [LARGE SCALE GENOMIC DNA]</scope>
    <source>
        <strain evidence="4">CCUG 55585</strain>
    </source>
</reference>
<name>A0ABW2YG54_9GAMM</name>
<dbReference type="RefSeq" id="WP_386825763.1">
    <property type="nucleotide sequence ID" value="NZ_JBHTIF010000004.1"/>
</dbReference>
<dbReference type="Proteomes" id="UP001597110">
    <property type="component" value="Unassembled WGS sequence"/>
</dbReference>
<keyword evidence="4" id="KW-1185">Reference proteome</keyword>
<gene>
    <name evidence="3" type="ORF">ACFQ0E_16695</name>
</gene>
<sequence length="65" mass="6739">MKADRIGALVTALPFAVVGALLFAGWLWASRQRPPTAPPQTREPAAASAAGHDGAEQAEADGRSR</sequence>
<keyword evidence="2" id="KW-0472">Membrane</keyword>
<protein>
    <submittedName>
        <fullName evidence="3">Uncharacterized protein</fullName>
    </submittedName>
</protein>
<accession>A0ABW2YG54</accession>
<comment type="caution">
    <text evidence="3">The sequence shown here is derived from an EMBL/GenBank/DDBJ whole genome shotgun (WGS) entry which is preliminary data.</text>
</comment>
<evidence type="ECO:0000313" key="4">
    <source>
        <dbReference type="Proteomes" id="UP001597110"/>
    </source>
</evidence>
<keyword evidence="2" id="KW-0812">Transmembrane</keyword>
<evidence type="ECO:0000256" key="2">
    <source>
        <dbReference type="SAM" id="Phobius"/>
    </source>
</evidence>
<feature type="transmembrane region" description="Helical" evidence="2">
    <location>
        <begin position="6"/>
        <end position="29"/>
    </location>
</feature>
<dbReference type="EMBL" id="JBHTIF010000004">
    <property type="protein sequence ID" value="MFD0727235.1"/>
    <property type="molecule type" value="Genomic_DNA"/>
</dbReference>
<evidence type="ECO:0000256" key="1">
    <source>
        <dbReference type="SAM" id="MobiDB-lite"/>
    </source>
</evidence>
<keyword evidence="2" id="KW-1133">Transmembrane helix</keyword>
<organism evidence="3 4">
    <name type="scientific">Lysobacter brunescens</name>
    <dbReference type="NCBI Taxonomy" id="262323"/>
    <lineage>
        <taxon>Bacteria</taxon>
        <taxon>Pseudomonadati</taxon>
        <taxon>Pseudomonadota</taxon>
        <taxon>Gammaproteobacteria</taxon>
        <taxon>Lysobacterales</taxon>
        <taxon>Lysobacteraceae</taxon>
        <taxon>Lysobacter</taxon>
    </lineage>
</organism>